<protein>
    <submittedName>
        <fullName evidence="2">Uncharacterized protein</fullName>
    </submittedName>
</protein>
<gene>
    <name evidence="2" type="ORF">CLEI1391_LOCUS9494</name>
</gene>
<feature type="region of interest" description="Disordered" evidence="1">
    <location>
        <begin position="218"/>
        <end position="253"/>
    </location>
</feature>
<feature type="compositionally biased region" description="Low complexity" evidence="1">
    <location>
        <begin position="405"/>
        <end position="420"/>
    </location>
</feature>
<evidence type="ECO:0000256" key="1">
    <source>
        <dbReference type="SAM" id="MobiDB-lite"/>
    </source>
</evidence>
<feature type="compositionally biased region" description="Basic and acidic residues" evidence="1">
    <location>
        <begin position="478"/>
        <end position="489"/>
    </location>
</feature>
<feature type="region of interest" description="Disordered" evidence="1">
    <location>
        <begin position="435"/>
        <end position="508"/>
    </location>
</feature>
<dbReference type="AlphaFoldDB" id="A0A7S0RKY1"/>
<name>A0A7S0RKY1_9CHLO</name>
<feature type="region of interest" description="Disordered" evidence="1">
    <location>
        <begin position="86"/>
        <end position="175"/>
    </location>
</feature>
<feature type="compositionally biased region" description="Low complexity" evidence="1">
    <location>
        <begin position="490"/>
        <end position="508"/>
    </location>
</feature>
<feature type="region of interest" description="Disordered" evidence="1">
    <location>
        <begin position="705"/>
        <end position="735"/>
    </location>
</feature>
<accession>A0A7S0RKY1</accession>
<feature type="compositionally biased region" description="Low complexity" evidence="1">
    <location>
        <begin position="543"/>
        <end position="560"/>
    </location>
</feature>
<organism evidence="2">
    <name type="scientific">Chlamydomonas leiostraca</name>
    <dbReference type="NCBI Taxonomy" id="1034604"/>
    <lineage>
        <taxon>Eukaryota</taxon>
        <taxon>Viridiplantae</taxon>
        <taxon>Chlorophyta</taxon>
        <taxon>core chlorophytes</taxon>
        <taxon>Chlorophyceae</taxon>
        <taxon>CS clade</taxon>
        <taxon>Chlamydomonadales</taxon>
        <taxon>Chlamydomonadaceae</taxon>
        <taxon>Chlamydomonas</taxon>
    </lineage>
</organism>
<feature type="region of interest" description="Disordered" evidence="1">
    <location>
        <begin position="1"/>
        <end position="34"/>
    </location>
</feature>
<dbReference type="EMBL" id="HBFB01016939">
    <property type="protein sequence ID" value="CAD8680283.1"/>
    <property type="molecule type" value="Transcribed_RNA"/>
</dbReference>
<feature type="region of interest" description="Disordered" evidence="1">
    <location>
        <begin position="539"/>
        <end position="573"/>
    </location>
</feature>
<feature type="compositionally biased region" description="Low complexity" evidence="1">
    <location>
        <begin position="151"/>
        <end position="165"/>
    </location>
</feature>
<feature type="compositionally biased region" description="Low complexity" evidence="1">
    <location>
        <begin position="468"/>
        <end position="477"/>
    </location>
</feature>
<proteinExistence type="predicted"/>
<reference evidence="2" key="1">
    <citation type="submission" date="2021-01" db="EMBL/GenBank/DDBJ databases">
        <authorList>
            <person name="Corre E."/>
            <person name="Pelletier E."/>
            <person name="Niang G."/>
            <person name="Scheremetjew M."/>
            <person name="Finn R."/>
            <person name="Kale V."/>
            <person name="Holt S."/>
            <person name="Cochrane G."/>
            <person name="Meng A."/>
            <person name="Brown T."/>
            <person name="Cohen L."/>
        </authorList>
    </citation>
    <scope>NUCLEOTIDE SEQUENCE</scope>
    <source>
        <strain evidence="2">SAG 11-49</strain>
    </source>
</reference>
<sequence>MVRPFSAPVVSTSHGDGDMQHGHEPTTPGAIPLSTDRTYITSRKAFKMNQTTMEAEFGDFSMLRHSLVRARPKSAAVNTAAWKAYGSPSVRGQARSPRSPAAPTAPSQNTEFMPGRMPTVQRLGGGFRYPMRPWTANPAGPSSPSVRSSWAPGAGATQTPPAYTQGSPLSAPPTLERPAQINAAVYQEHKAVGGELRFSQTLPTDPNAKRVWSDLLSKAGGPATRRVQSARPSHGSPTRAHSGRHSSTSVGSGRERFASAYIYQTQHMQSAPIVPGFAAPESELVLPNPHDPRWTYTRLGRSALARLQGAMKMNRPGSPSHVERPLHSPTRMQAAPYAELLAHDPEGDVPGMLSSTDPALAPAAELASTRGELGVLDAVSEADEEEVDVSPLDVADAPPSPERNGQGAAASSGQDAGYDGASMALPAALISVEDEEQLGESQQQQPGVGELQHAGEQLRQQPEEADETASAAGAAAAHAEEGVVQEHEAAQPARTGSRGPSASGSGAAAARTFDIATAPYQALSTEQAEAIAGMLRSMRDAEPAPAEPAAAAPAAAAPAEEQVEQPSHSLTVEEPGPLQASVVARPDALAAGATEEVSASAEAGLPGTEPAESLVEWTHARSSAGDPGASMSSSAFAPDASVDASLTGLVEPSASVADQPDETVHLLQGAPAANQRYADLGASLEGGLESLEGAVLKKVGYNRPMSARPMSRGAAGPAAVSERMDTSLEVIEDDA</sequence>
<evidence type="ECO:0000313" key="2">
    <source>
        <dbReference type="EMBL" id="CAD8680283.1"/>
    </source>
</evidence>
<feature type="compositionally biased region" description="Low complexity" evidence="1">
    <location>
        <begin position="94"/>
        <end position="107"/>
    </location>
</feature>
<feature type="region of interest" description="Disordered" evidence="1">
    <location>
        <begin position="381"/>
        <end position="420"/>
    </location>
</feature>
<feature type="compositionally biased region" description="Basic and acidic residues" evidence="1">
    <location>
        <begin position="15"/>
        <end position="24"/>
    </location>
</feature>